<proteinExistence type="predicted"/>
<gene>
    <name evidence="1" type="ORF">L195_g062232</name>
</gene>
<evidence type="ECO:0000313" key="2">
    <source>
        <dbReference type="Proteomes" id="UP000236291"/>
    </source>
</evidence>
<organism evidence="1 2">
    <name type="scientific">Trifolium pratense</name>
    <name type="common">Red clover</name>
    <dbReference type="NCBI Taxonomy" id="57577"/>
    <lineage>
        <taxon>Eukaryota</taxon>
        <taxon>Viridiplantae</taxon>
        <taxon>Streptophyta</taxon>
        <taxon>Embryophyta</taxon>
        <taxon>Tracheophyta</taxon>
        <taxon>Spermatophyta</taxon>
        <taxon>Magnoliopsida</taxon>
        <taxon>eudicotyledons</taxon>
        <taxon>Gunneridae</taxon>
        <taxon>Pentapetalae</taxon>
        <taxon>rosids</taxon>
        <taxon>fabids</taxon>
        <taxon>Fabales</taxon>
        <taxon>Fabaceae</taxon>
        <taxon>Papilionoideae</taxon>
        <taxon>50 kb inversion clade</taxon>
        <taxon>NPAAA clade</taxon>
        <taxon>Hologalegina</taxon>
        <taxon>IRL clade</taxon>
        <taxon>Trifolieae</taxon>
        <taxon>Trifolium</taxon>
    </lineage>
</organism>
<feature type="non-terminal residue" evidence="1">
    <location>
        <position position="72"/>
    </location>
</feature>
<dbReference type="EMBL" id="ASHM01169060">
    <property type="protein sequence ID" value="PNX64674.1"/>
    <property type="molecule type" value="Genomic_DNA"/>
</dbReference>
<reference evidence="1 2" key="1">
    <citation type="journal article" date="2014" name="Am. J. Bot.">
        <title>Genome assembly and annotation for red clover (Trifolium pratense; Fabaceae).</title>
        <authorList>
            <person name="Istvanek J."/>
            <person name="Jaros M."/>
            <person name="Krenek A."/>
            <person name="Repkova J."/>
        </authorList>
    </citation>
    <scope>NUCLEOTIDE SEQUENCE [LARGE SCALE GENOMIC DNA]</scope>
    <source>
        <strain evidence="2">cv. Tatra</strain>
        <tissue evidence="1">Young leaves</tissue>
    </source>
</reference>
<dbReference type="AlphaFoldDB" id="A0A2K3KEE7"/>
<dbReference type="Proteomes" id="UP000236291">
    <property type="component" value="Unassembled WGS sequence"/>
</dbReference>
<name>A0A2K3KEE7_TRIPR</name>
<reference evidence="1 2" key="2">
    <citation type="journal article" date="2017" name="Front. Plant Sci.">
        <title>Gene Classification and Mining of Molecular Markers Useful in Red Clover (Trifolium pratense) Breeding.</title>
        <authorList>
            <person name="Istvanek J."/>
            <person name="Dluhosova J."/>
            <person name="Dluhos P."/>
            <person name="Patkova L."/>
            <person name="Nedelnik J."/>
            <person name="Repkova J."/>
        </authorList>
    </citation>
    <scope>NUCLEOTIDE SEQUENCE [LARGE SCALE GENOMIC DNA]</scope>
    <source>
        <strain evidence="2">cv. Tatra</strain>
        <tissue evidence="1">Young leaves</tissue>
    </source>
</reference>
<accession>A0A2K3KEE7</accession>
<comment type="caution">
    <text evidence="1">The sequence shown here is derived from an EMBL/GenBank/DDBJ whole genome shotgun (WGS) entry which is preliminary data.</text>
</comment>
<evidence type="ECO:0000313" key="1">
    <source>
        <dbReference type="EMBL" id="PNX64674.1"/>
    </source>
</evidence>
<protein>
    <submittedName>
        <fullName evidence="1">Uncharacterized protein</fullName>
    </submittedName>
</protein>
<sequence>MGVYFPLCALKEKEAIRNVLVAGVSQTKKNAIGSVVDKPKQTVPEKDVEPGADVTIVQKPVQETAVVKDVGT</sequence>